<dbReference type="InterPro" id="IPR036890">
    <property type="entry name" value="HATPase_C_sf"/>
</dbReference>
<keyword evidence="13" id="KW-1185">Reference proteome</keyword>
<dbReference type="SUPFAM" id="SSF55874">
    <property type="entry name" value="ATPase domain of HSP90 chaperone/DNA topoisomerase II/histidine kinase"/>
    <property type="match status" value="1"/>
</dbReference>
<accession>A0ABY6Z5Y1</accession>
<dbReference type="PRINTS" id="PR00344">
    <property type="entry name" value="BCTRLSENSOR"/>
</dbReference>
<organism evidence="12 13">
    <name type="scientific">Alicyclobacillus dauci</name>
    <dbReference type="NCBI Taxonomy" id="1475485"/>
    <lineage>
        <taxon>Bacteria</taxon>
        <taxon>Bacillati</taxon>
        <taxon>Bacillota</taxon>
        <taxon>Bacilli</taxon>
        <taxon>Bacillales</taxon>
        <taxon>Alicyclobacillaceae</taxon>
        <taxon>Alicyclobacillus</taxon>
    </lineage>
</organism>
<evidence type="ECO:0000256" key="9">
    <source>
        <dbReference type="SAM" id="MobiDB-lite"/>
    </source>
</evidence>
<dbReference type="Gene3D" id="1.10.287.130">
    <property type="match status" value="1"/>
</dbReference>
<keyword evidence="4" id="KW-0808">Transferase</keyword>
<dbReference type="SUPFAM" id="SSF52091">
    <property type="entry name" value="SpoIIaa-like"/>
    <property type="match status" value="1"/>
</dbReference>
<evidence type="ECO:0000256" key="4">
    <source>
        <dbReference type="ARBA" id="ARBA00022679"/>
    </source>
</evidence>
<dbReference type="InterPro" id="IPR004358">
    <property type="entry name" value="Sig_transdc_His_kin-like_C"/>
</dbReference>
<feature type="domain" description="Histidine kinase" evidence="10">
    <location>
        <begin position="45"/>
        <end position="246"/>
    </location>
</feature>
<dbReference type="InterPro" id="IPR036097">
    <property type="entry name" value="HisK_dim/P_sf"/>
</dbReference>
<evidence type="ECO:0000256" key="3">
    <source>
        <dbReference type="ARBA" id="ARBA00022553"/>
    </source>
</evidence>
<dbReference type="Proteomes" id="UP001164803">
    <property type="component" value="Chromosome"/>
</dbReference>
<dbReference type="CDD" id="cd07041">
    <property type="entry name" value="STAS_RsbR_RsbS_like"/>
    <property type="match status" value="1"/>
</dbReference>
<evidence type="ECO:0000256" key="6">
    <source>
        <dbReference type="ARBA" id="ARBA00022777"/>
    </source>
</evidence>
<dbReference type="Gene3D" id="3.30.750.24">
    <property type="entry name" value="STAS domain"/>
    <property type="match status" value="1"/>
</dbReference>
<evidence type="ECO:0000256" key="1">
    <source>
        <dbReference type="ARBA" id="ARBA00000085"/>
    </source>
</evidence>
<dbReference type="Pfam" id="PF00512">
    <property type="entry name" value="HisKA"/>
    <property type="match status" value="1"/>
</dbReference>
<keyword evidence="7 12" id="KW-0067">ATP-binding</keyword>
<dbReference type="Gene3D" id="3.30.565.10">
    <property type="entry name" value="Histidine kinase-like ATPase, C-terminal domain"/>
    <property type="match status" value="1"/>
</dbReference>
<dbReference type="InterPro" id="IPR036513">
    <property type="entry name" value="STAS_dom_sf"/>
</dbReference>
<dbReference type="SMART" id="SM00387">
    <property type="entry name" value="HATPase_c"/>
    <property type="match status" value="1"/>
</dbReference>
<dbReference type="InterPro" id="IPR002645">
    <property type="entry name" value="STAS_dom"/>
</dbReference>
<dbReference type="PANTHER" id="PTHR43065">
    <property type="entry name" value="SENSOR HISTIDINE KINASE"/>
    <property type="match status" value="1"/>
</dbReference>
<dbReference type="RefSeq" id="WP_268045848.1">
    <property type="nucleotide sequence ID" value="NZ_CP104064.1"/>
</dbReference>
<keyword evidence="3" id="KW-0597">Phosphoprotein</keyword>
<gene>
    <name evidence="12" type="ORF">NZD86_07300</name>
</gene>
<evidence type="ECO:0000256" key="8">
    <source>
        <dbReference type="ARBA" id="ARBA00023012"/>
    </source>
</evidence>
<dbReference type="Pfam" id="PF01740">
    <property type="entry name" value="STAS"/>
    <property type="match status" value="1"/>
</dbReference>
<dbReference type="Pfam" id="PF02518">
    <property type="entry name" value="HATPase_c"/>
    <property type="match status" value="1"/>
</dbReference>
<dbReference type="InterPro" id="IPR003594">
    <property type="entry name" value="HATPase_dom"/>
</dbReference>
<dbReference type="SUPFAM" id="SSF47384">
    <property type="entry name" value="Homodimeric domain of signal transducing histidine kinase"/>
    <property type="match status" value="1"/>
</dbReference>
<protein>
    <recommendedName>
        <fullName evidence="2">histidine kinase</fullName>
        <ecNumber evidence="2">2.7.13.3</ecNumber>
    </recommendedName>
</protein>
<dbReference type="EMBL" id="CP104064">
    <property type="protein sequence ID" value="WAH38281.1"/>
    <property type="molecule type" value="Genomic_DNA"/>
</dbReference>
<reference evidence="12" key="1">
    <citation type="submission" date="2022-08" db="EMBL/GenBank/DDBJ databases">
        <title>Alicyclobacillus dauci DSM2870, complete genome.</title>
        <authorList>
            <person name="Wang Q."/>
            <person name="Cai R."/>
            <person name="Wang Z."/>
        </authorList>
    </citation>
    <scope>NUCLEOTIDE SEQUENCE</scope>
    <source>
        <strain evidence="12">DSM 28700</strain>
    </source>
</reference>
<evidence type="ECO:0000259" key="10">
    <source>
        <dbReference type="PROSITE" id="PS50109"/>
    </source>
</evidence>
<feature type="compositionally biased region" description="Polar residues" evidence="9">
    <location>
        <begin position="1"/>
        <end position="10"/>
    </location>
</feature>
<dbReference type="SMART" id="SM00388">
    <property type="entry name" value="HisKA"/>
    <property type="match status" value="1"/>
</dbReference>
<feature type="domain" description="STAS" evidence="11">
    <location>
        <begin position="412"/>
        <end position="523"/>
    </location>
</feature>
<dbReference type="EC" id="2.7.13.3" evidence="2"/>
<name>A0ABY6Z5Y1_9BACL</name>
<dbReference type="CDD" id="cd00082">
    <property type="entry name" value="HisKA"/>
    <property type="match status" value="1"/>
</dbReference>
<evidence type="ECO:0000313" key="13">
    <source>
        <dbReference type="Proteomes" id="UP001164803"/>
    </source>
</evidence>
<dbReference type="InterPro" id="IPR003661">
    <property type="entry name" value="HisK_dim/P_dom"/>
</dbReference>
<dbReference type="InterPro" id="IPR005467">
    <property type="entry name" value="His_kinase_dom"/>
</dbReference>
<keyword evidence="6" id="KW-0418">Kinase</keyword>
<dbReference type="PANTHER" id="PTHR43065:SF46">
    <property type="entry name" value="C4-DICARBOXYLATE TRANSPORT SENSOR PROTEIN DCTB"/>
    <property type="match status" value="1"/>
</dbReference>
<dbReference type="GO" id="GO:0005524">
    <property type="term" value="F:ATP binding"/>
    <property type="evidence" value="ECO:0007669"/>
    <property type="project" value="UniProtKB-KW"/>
</dbReference>
<evidence type="ECO:0000256" key="2">
    <source>
        <dbReference type="ARBA" id="ARBA00012438"/>
    </source>
</evidence>
<proteinExistence type="predicted"/>
<dbReference type="PROSITE" id="PS50801">
    <property type="entry name" value="STAS"/>
    <property type="match status" value="1"/>
</dbReference>
<evidence type="ECO:0000256" key="7">
    <source>
        <dbReference type="ARBA" id="ARBA00022840"/>
    </source>
</evidence>
<keyword evidence="8" id="KW-0902">Two-component regulatory system</keyword>
<evidence type="ECO:0000256" key="5">
    <source>
        <dbReference type="ARBA" id="ARBA00022741"/>
    </source>
</evidence>
<evidence type="ECO:0000313" key="12">
    <source>
        <dbReference type="EMBL" id="WAH38281.1"/>
    </source>
</evidence>
<evidence type="ECO:0000259" key="11">
    <source>
        <dbReference type="PROSITE" id="PS50801"/>
    </source>
</evidence>
<sequence>MTGPNRSFLNTERDGAEVVKQTDNSQDNHNLTINRLAAVGEISAGIAHEIRNPLTAVKGFLQLMAQDYPSEHWDVVLSELDQAIGTVQELLSVAKPNLDSERPRYFSLCAEVENLLSLFHKEMYRVSVEKRFYNTDIKMYGKRNQIKKAMFNLLKNAFEAINGTGTISIEHFRSGDSLVLKIRDSGVGIPEDKLQLLGTPFFSMKDTGTGLGLSQVYSTFYQHGGDIKVNSSPEGTEFTISMPIETKNALDSLEAQLVFTEGQDVKSFFNTNHDQFIRSLESEARTTFEIVSESKIVTTDDLREHANQILDFVHDGLTQEIIRLAQERGVVWAQSDIPIISKMEWFYSLRKVIWRFLRFYHLHNGVEAEEAFEIADRITSTLDSFIIHFNVSFTRYRDNVLKSQQAIIDELNVPVIPLFNNVAVFPLIGSLDHARVRKVEERLLDEIEARNIQKLFIDLSGAAILDTETLTEFHQIIDGITLLGCTTVLTGIRAGMAKMMLRSKFSTENVTIESTLQQALLKESQRDTSVL</sequence>
<comment type="catalytic activity">
    <reaction evidence="1">
        <text>ATP + protein L-histidine = ADP + protein N-phospho-L-histidine.</text>
        <dbReference type="EC" id="2.7.13.3"/>
    </reaction>
</comment>
<keyword evidence="5" id="KW-0547">Nucleotide-binding</keyword>
<feature type="region of interest" description="Disordered" evidence="9">
    <location>
        <begin position="1"/>
        <end position="26"/>
    </location>
</feature>
<dbReference type="PROSITE" id="PS50109">
    <property type="entry name" value="HIS_KIN"/>
    <property type="match status" value="1"/>
</dbReference>